<dbReference type="RefSeq" id="WP_306728706.1">
    <property type="nucleotide sequence ID" value="NZ_JAVDDT010000006.1"/>
</dbReference>
<reference evidence="1 2" key="1">
    <citation type="submission" date="2023-08" db="EMBL/GenBank/DDBJ databases">
        <title>Whole-genome sequencing of halo(alkali)philic microorganisms from hypersaline lakes.</title>
        <authorList>
            <person name="Sorokin D.Y."/>
            <person name="Abbas B."/>
            <person name="Merkel A.Y."/>
        </authorList>
    </citation>
    <scope>NUCLEOTIDE SEQUENCE [LARGE SCALE GENOMIC DNA]</scope>
    <source>
        <strain evidence="1 2">AB-CW4</strain>
    </source>
</reference>
<protein>
    <submittedName>
        <fullName evidence="1">Uncharacterized protein</fullName>
    </submittedName>
</protein>
<dbReference type="EMBL" id="JAVDDT010000006">
    <property type="protein sequence ID" value="MDQ2070212.1"/>
    <property type="molecule type" value="Genomic_DNA"/>
</dbReference>
<evidence type="ECO:0000313" key="2">
    <source>
        <dbReference type="Proteomes" id="UP001239019"/>
    </source>
</evidence>
<organism evidence="1 2">
    <name type="scientific">Natronospira bacteriovora</name>
    <dbReference type="NCBI Taxonomy" id="3069753"/>
    <lineage>
        <taxon>Bacteria</taxon>
        <taxon>Pseudomonadati</taxon>
        <taxon>Pseudomonadota</taxon>
        <taxon>Gammaproteobacteria</taxon>
        <taxon>Natronospirales</taxon>
        <taxon>Natronospiraceae</taxon>
        <taxon>Natronospira</taxon>
    </lineage>
</organism>
<sequence>MARSLSPKRSEQLRSRLAQEAARILAEEGVRDYLVAKRKAADRLGLGGSQQRGLIPNNVEIESALTEYLRLFQGEEQEEHLREMRQAAAEAMKLLKPFSPRLVGGVLDGNATLHSDIGIHVFADMPEAVYMHLMDKGIPVDIDERRLRRANGNHADYPVYRFIAGDVGIDITVFGIHERGHAPKSPVDGKPMRRGTLADLEALLAT</sequence>
<dbReference type="Proteomes" id="UP001239019">
    <property type="component" value="Unassembled WGS sequence"/>
</dbReference>
<gene>
    <name evidence="1" type="ORF">RBH19_10010</name>
</gene>
<keyword evidence="2" id="KW-1185">Reference proteome</keyword>
<name>A0ABU0W842_9GAMM</name>
<comment type="caution">
    <text evidence="1">The sequence shown here is derived from an EMBL/GenBank/DDBJ whole genome shotgun (WGS) entry which is preliminary data.</text>
</comment>
<accession>A0ABU0W842</accession>
<evidence type="ECO:0000313" key="1">
    <source>
        <dbReference type="EMBL" id="MDQ2070212.1"/>
    </source>
</evidence>
<proteinExistence type="predicted"/>